<dbReference type="EMBL" id="MU157841">
    <property type="protein sequence ID" value="KAF9530250.1"/>
    <property type="molecule type" value="Genomic_DNA"/>
</dbReference>
<organism evidence="1 2">
    <name type="scientific">Crepidotus variabilis</name>
    <dbReference type="NCBI Taxonomy" id="179855"/>
    <lineage>
        <taxon>Eukaryota</taxon>
        <taxon>Fungi</taxon>
        <taxon>Dikarya</taxon>
        <taxon>Basidiomycota</taxon>
        <taxon>Agaricomycotina</taxon>
        <taxon>Agaricomycetes</taxon>
        <taxon>Agaricomycetidae</taxon>
        <taxon>Agaricales</taxon>
        <taxon>Agaricineae</taxon>
        <taxon>Crepidotaceae</taxon>
        <taxon>Crepidotus</taxon>
    </lineage>
</organism>
<keyword evidence="2" id="KW-1185">Reference proteome</keyword>
<sequence>MYQAWVQQTLAHVLSRVSTFIFLLLKIIFEIKFTAFSALVTTHFSSSVCAVYNFNRRDIGFLPF</sequence>
<dbReference type="Proteomes" id="UP000807306">
    <property type="component" value="Unassembled WGS sequence"/>
</dbReference>
<name>A0A9P6EJJ0_9AGAR</name>
<protein>
    <submittedName>
        <fullName evidence="1">Uncharacterized protein</fullName>
    </submittedName>
</protein>
<dbReference type="AlphaFoldDB" id="A0A9P6EJJ0"/>
<proteinExistence type="predicted"/>
<reference evidence="1" key="1">
    <citation type="submission" date="2020-11" db="EMBL/GenBank/DDBJ databases">
        <authorList>
            <consortium name="DOE Joint Genome Institute"/>
            <person name="Ahrendt S."/>
            <person name="Riley R."/>
            <person name="Andreopoulos W."/>
            <person name="Labutti K."/>
            <person name="Pangilinan J."/>
            <person name="Ruiz-Duenas F.J."/>
            <person name="Barrasa J.M."/>
            <person name="Sanchez-Garcia M."/>
            <person name="Camarero S."/>
            <person name="Miyauchi S."/>
            <person name="Serrano A."/>
            <person name="Linde D."/>
            <person name="Babiker R."/>
            <person name="Drula E."/>
            <person name="Ayuso-Fernandez I."/>
            <person name="Pacheco R."/>
            <person name="Padilla G."/>
            <person name="Ferreira P."/>
            <person name="Barriuso J."/>
            <person name="Kellner H."/>
            <person name="Castanera R."/>
            <person name="Alfaro M."/>
            <person name="Ramirez L."/>
            <person name="Pisabarro A.G."/>
            <person name="Kuo A."/>
            <person name="Tritt A."/>
            <person name="Lipzen A."/>
            <person name="He G."/>
            <person name="Yan M."/>
            <person name="Ng V."/>
            <person name="Cullen D."/>
            <person name="Martin F."/>
            <person name="Rosso M.-N."/>
            <person name="Henrissat B."/>
            <person name="Hibbett D."/>
            <person name="Martinez A.T."/>
            <person name="Grigoriev I.V."/>
        </authorList>
    </citation>
    <scope>NUCLEOTIDE SEQUENCE</scope>
    <source>
        <strain evidence="1">CBS 506.95</strain>
    </source>
</reference>
<accession>A0A9P6EJJ0</accession>
<gene>
    <name evidence="1" type="ORF">CPB83DRAFT_190513</name>
</gene>
<evidence type="ECO:0000313" key="2">
    <source>
        <dbReference type="Proteomes" id="UP000807306"/>
    </source>
</evidence>
<evidence type="ECO:0000313" key="1">
    <source>
        <dbReference type="EMBL" id="KAF9530250.1"/>
    </source>
</evidence>
<comment type="caution">
    <text evidence="1">The sequence shown here is derived from an EMBL/GenBank/DDBJ whole genome shotgun (WGS) entry which is preliminary data.</text>
</comment>